<name>A0A4Y2CR26_ARAVE</name>
<comment type="caution">
    <text evidence="2">The sequence shown here is derived from an EMBL/GenBank/DDBJ whole genome shotgun (WGS) entry which is preliminary data.</text>
</comment>
<evidence type="ECO:0000313" key="3">
    <source>
        <dbReference type="Proteomes" id="UP000499080"/>
    </source>
</evidence>
<organism evidence="2 3">
    <name type="scientific">Araneus ventricosus</name>
    <name type="common">Orbweaver spider</name>
    <name type="synonym">Epeira ventricosa</name>
    <dbReference type="NCBI Taxonomy" id="182803"/>
    <lineage>
        <taxon>Eukaryota</taxon>
        <taxon>Metazoa</taxon>
        <taxon>Ecdysozoa</taxon>
        <taxon>Arthropoda</taxon>
        <taxon>Chelicerata</taxon>
        <taxon>Arachnida</taxon>
        <taxon>Araneae</taxon>
        <taxon>Araneomorphae</taxon>
        <taxon>Entelegynae</taxon>
        <taxon>Araneoidea</taxon>
        <taxon>Araneidae</taxon>
        <taxon>Araneus</taxon>
    </lineage>
</organism>
<accession>A0A4Y2CR26</accession>
<proteinExistence type="predicted"/>
<reference evidence="2 3" key="1">
    <citation type="journal article" date="2019" name="Sci. Rep.">
        <title>Orb-weaving spider Araneus ventricosus genome elucidates the spidroin gene catalogue.</title>
        <authorList>
            <person name="Kono N."/>
            <person name="Nakamura H."/>
            <person name="Ohtoshi R."/>
            <person name="Moran D.A.P."/>
            <person name="Shinohara A."/>
            <person name="Yoshida Y."/>
            <person name="Fujiwara M."/>
            <person name="Mori M."/>
            <person name="Tomita M."/>
            <person name="Arakawa K."/>
        </authorList>
    </citation>
    <scope>NUCLEOTIDE SEQUENCE [LARGE SCALE GENOMIC DNA]</scope>
</reference>
<dbReference type="Proteomes" id="UP000499080">
    <property type="component" value="Unassembled WGS sequence"/>
</dbReference>
<dbReference type="AlphaFoldDB" id="A0A4Y2CR26"/>
<protein>
    <submittedName>
        <fullName evidence="2">Uncharacterized protein</fullName>
    </submittedName>
</protein>
<evidence type="ECO:0000256" key="1">
    <source>
        <dbReference type="SAM" id="MobiDB-lite"/>
    </source>
</evidence>
<sequence length="382" mass="44137">MSLQRQREPGRPRHLCGVDKKLTDKEERARLRAVREENRRIKYVSASTSSASYEPLQEYSSSNSSENMDSEDFPTLIESSEPGTSKSVIRKDFITPNLVVALDRCQLSMRDSVFILEATNDALGYNIDEFPVSKSSIERIRTEKWKERSENIKIDFQNKVPDVVALHSYGKLLLALSARKSEERSPIIISYGLKEQLIAVPRLDNSTGKEQAQAFWKAILDWNLENKVHILCCDTTASNTGRFNGACALLKQTFCREMLFFACRHHVHELVLKAVFDVKIKHVTTSPDIPLFKKLKDNWKKIDLTKIKCYRETMELFRTVPELENLFDFYRAELKNVMVRDNYRELIELSIVFLGGDEEKKLKSDLRVSCTKLDGWPKRFTP</sequence>
<dbReference type="EMBL" id="BGPR01000223">
    <property type="protein sequence ID" value="GBM06118.1"/>
    <property type="molecule type" value="Genomic_DNA"/>
</dbReference>
<feature type="region of interest" description="Disordered" evidence="1">
    <location>
        <begin position="1"/>
        <end position="22"/>
    </location>
</feature>
<gene>
    <name evidence="2" type="ORF">AVEN_265176_1</name>
</gene>
<keyword evidence="3" id="KW-1185">Reference proteome</keyword>
<evidence type="ECO:0000313" key="2">
    <source>
        <dbReference type="EMBL" id="GBM06118.1"/>
    </source>
</evidence>
<feature type="region of interest" description="Disordered" evidence="1">
    <location>
        <begin position="53"/>
        <end position="82"/>
    </location>
</feature>